<name>A0A367KDB7_RHIAZ</name>
<reference evidence="1 2" key="1">
    <citation type="journal article" date="2018" name="G3 (Bethesda)">
        <title>Phylogenetic and Phylogenomic Definition of Rhizopus Species.</title>
        <authorList>
            <person name="Gryganskyi A.P."/>
            <person name="Golan J."/>
            <person name="Dolatabadi S."/>
            <person name="Mondo S."/>
            <person name="Robb S."/>
            <person name="Idnurm A."/>
            <person name="Muszewska A."/>
            <person name="Steczkiewicz K."/>
            <person name="Masonjones S."/>
            <person name="Liao H.L."/>
            <person name="Gajdeczka M.T."/>
            <person name="Anike F."/>
            <person name="Vuek A."/>
            <person name="Anishchenko I.M."/>
            <person name="Voigt K."/>
            <person name="de Hoog G.S."/>
            <person name="Smith M.E."/>
            <person name="Heitman J."/>
            <person name="Vilgalys R."/>
            <person name="Stajich J.E."/>
        </authorList>
    </citation>
    <scope>NUCLEOTIDE SEQUENCE [LARGE SCALE GENOMIC DNA]</scope>
    <source>
        <strain evidence="1 2">CBS 357.93</strain>
    </source>
</reference>
<gene>
    <name evidence="1" type="ORF">CU097_015633</name>
</gene>
<evidence type="ECO:0000313" key="1">
    <source>
        <dbReference type="EMBL" id="RCI00179.1"/>
    </source>
</evidence>
<organism evidence="1 2">
    <name type="scientific">Rhizopus azygosporus</name>
    <name type="common">Rhizopus microsporus var. azygosporus</name>
    <dbReference type="NCBI Taxonomy" id="86630"/>
    <lineage>
        <taxon>Eukaryota</taxon>
        <taxon>Fungi</taxon>
        <taxon>Fungi incertae sedis</taxon>
        <taxon>Mucoromycota</taxon>
        <taxon>Mucoromycotina</taxon>
        <taxon>Mucoromycetes</taxon>
        <taxon>Mucorales</taxon>
        <taxon>Mucorineae</taxon>
        <taxon>Rhizopodaceae</taxon>
        <taxon>Rhizopus</taxon>
    </lineage>
</organism>
<evidence type="ECO:0000313" key="2">
    <source>
        <dbReference type="Proteomes" id="UP000252139"/>
    </source>
</evidence>
<protein>
    <submittedName>
        <fullName evidence="1">Uncharacterized protein</fullName>
    </submittedName>
</protein>
<dbReference type="Proteomes" id="UP000252139">
    <property type="component" value="Unassembled WGS sequence"/>
</dbReference>
<keyword evidence="2" id="KW-1185">Reference proteome</keyword>
<dbReference type="STRING" id="86630.A0A367KDB7"/>
<sequence length="84" mass="9565">MSNKPLNDILHRLSTIPVQPSFHSLDIQIPEPPQTEAGRWTFHSQKEFPPPPKFEKRLKRYPSGAETGCSIPIDLSLISLNNHH</sequence>
<proteinExistence type="predicted"/>
<dbReference type="EMBL" id="PJQL01000076">
    <property type="protein sequence ID" value="RCI00179.1"/>
    <property type="molecule type" value="Genomic_DNA"/>
</dbReference>
<comment type="caution">
    <text evidence="1">The sequence shown here is derived from an EMBL/GenBank/DDBJ whole genome shotgun (WGS) entry which is preliminary data.</text>
</comment>
<accession>A0A367KDB7</accession>
<dbReference type="AlphaFoldDB" id="A0A367KDB7"/>
<dbReference type="OrthoDB" id="2259563at2759"/>